<dbReference type="Proteomes" id="UP001141806">
    <property type="component" value="Unassembled WGS sequence"/>
</dbReference>
<keyword evidence="5" id="KW-1133">Transmembrane helix</keyword>
<keyword evidence="5" id="KW-0812">Transmembrane</keyword>
<dbReference type="GO" id="GO:0015189">
    <property type="term" value="F:L-lysine transmembrane transporter activity"/>
    <property type="evidence" value="ECO:0007669"/>
    <property type="project" value="TreeGrafter"/>
</dbReference>
<dbReference type="OrthoDB" id="512288at2759"/>
<accession>A0A9Q0JUU7</accession>
<comment type="caution">
    <text evidence="6">The sequence shown here is derived from an EMBL/GenBank/DDBJ whole genome shotgun (WGS) entry which is preliminary data.</text>
</comment>
<protein>
    <submittedName>
        <fullName evidence="6">Uncharacterized protein</fullName>
    </submittedName>
</protein>
<evidence type="ECO:0000256" key="3">
    <source>
        <dbReference type="ARBA" id="ARBA00023163"/>
    </source>
</evidence>
<gene>
    <name evidence="6" type="ORF">NE237_028137</name>
</gene>
<feature type="transmembrane region" description="Helical" evidence="5">
    <location>
        <begin position="87"/>
        <end position="109"/>
    </location>
</feature>
<evidence type="ECO:0000256" key="4">
    <source>
        <dbReference type="PROSITE-ProRule" id="PRU01191"/>
    </source>
</evidence>
<dbReference type="InterPro" id="IPR005202">
    <property type="entry name" value="TF_GRAS"/>
</dbReference>
<organism evidence="6 7">
    <name type="scientific">Protea cynaroides</name>
    <dbReference type="NCBI Taxonomy" id="273540"/>
    <lineage>
        <taxon>Eukaryota</taxon>
        <taxon>Viridiplantae</taxon>
        <taxon>Streptophyta</taxon>
        <taxon>Embryophyta</taxon>
        <taxon>Tracheophyta</taxon>
        <taxon>Spermatophyta</taxon>
        <taxon>Magnoliopsida</taxon>
        <taxon>Proteales</taxon>
        <taxon>Proteaceae</taxon>
        <taxon>Protea</taxon>
    </lineage>
</organism>
<dbReference type="GO" id="GO:0005886">
    <property type="term" value="C:plasma membrane"/>
    <property type="evidence" value="ECO:0007669"/>
    <property type="project" value="TreeGrafter"/>
</dbReference>
<feature type="transmembrane region" description="Helical" evidence="5">
    <location>
        <begin position="62"/>
        <end position="81"/>
    </location>
</feature>
<comment type="similarity">
    <text evidence="1">Belongs to the amino acid-polyamine-organocation (APC) superfamily. Cationic amino acid transporter (CAT) (TC 2.A.3.3) family.</text>
</comment>
<dbReference type="EMBL" id="JAMYWD010000012">
    <property type="protein sequence ID" value="KAJ4951305.1"/>
    <property type="molecule type" value="Genomic_DNA"/>
</dbReference>
<reference evidence="6" key="1">
    <citation type="journal article" date="2023" name="Plant J.">
        <title>The genome of the king protea, Protea cynaroides.</title>
        <authorList>
            <person name="Chang J."/>
            <person name="Duong T.A."/>
            <person name="Schoeman C."/>
            <person name="Ma X."/>
            <person name="Roodt D."/>
            <person name="Barker N."/>
            <person name="Li Z."/>
            <person name="Van de Peer Y."/>
            <person name="Mizrachi E."/>
        </authorList>
    </citation>
    <scope>NUCLEOTIDE SEQUENCE</scope>
    <source>
        <tissue evidence="6">Young leaves</tissue>
    </source>
</reference>
<dbReference type="Pfam" id="PF03514">
    <property type="entry name" value="GRAS"/>
    <property type="match status" value="1"/>
</dbReference>
<feature type="short sequence motif" description="LXXLL motif" evidence="4">
    <location>
        <begin position="3"/>
        <end position="7"/>
    </location>
</feature>
<evidence type="ECO:0000313" key="7">
    <source>
        <dbReference type="Proteomes" id="UP001141806"/>
    </source>
</evidence>
<sequence length="445" mass="48213">MQLHRLLSSEQSLETVLAWIRSLNPKIVTMVEQEANHNQPGFLERFTEALYYYSTMFDSLEACKFGLGVVMGARIFILTGLTSREQAGPVVVLSFFASGVSALLFVLCYTKFAVEIPVIGGSFAYLCVELGDFVTLSPPSSKIESSSSLASLPENKQALLSSFPSLPRRLRAPLVLCYTEFTVEIPVAGGSFTYLRVEFRDFIAFIVAGNILFEYIIAGASVASEWTFKGTEGVDAGPGFLHQDEICSIAELVAAMAVGWNVKLIMEEWRRGGIVSTSIGLAVTNRHTQAGHVCMVLNELSRSEYMEAMMREAGISPEVMVGETEEVMEGIPEVDFLVVDCWRKDYAGVLRKGKLSPKGEVLCASMLILKGLLGGGKELGSGAERWGRCLARLVCGGGALVWLEGSFLSLTLSGGAPAKVLGGGCDLGGWWGRRWSCCLGDMLVT</sequence>
<dbReference type="AlphaFoldDB" id="A0A9Q0JUU7"/>
<comment type="similarity">
    <text evidence="4">Belongs to the GRAS family.</text>
</comment>
<dbReference type="Pfam" id="PF07279">
    <property type="entry name" value="DUF1442"/>
    <property type="match status" value="1"/>
</dbReference>
<evidence type="ECO:0000256" key="1">
    <source>
        <dbReference type="ARBA" id="ARBA00008572"/>
    </source>
</evidence>
<dbReference type="Gene3D" id="1.20.1740.10">
    <property type="entry name" value="Amino acid/polyamine transporter I"/>
    <property type="match status" value="2"/>
</dbReference>
<proteinExistence type="inferred from homology"/>
<comment type="caution">
    <text evidence="4">Lacks conserved residue(s) required for the propagation of feature annotation.</text>
</comment>
<dbReference type="InterPro" id="IPR009902">
    <property type="entry name" value="DUF1442"/>
</dbReference>
<keyword evidence="7" id="KW-1185">Reference proteome</keyword>
<evidence type="ECO:0000313" key="6">
    <source>
        <dbReference type="EMBL" id="KAJ4951305.1"/>
    </source>
</evidence>
<keyword evidence="5" id="KW-0472">Membrane</keyword>
<keyword evidence="2" id="KW-0805">Transcription regulation</keyword>
<dbReference type="PANTHER" id="PTHR43243:SF1">
    <property type="entry name" value="CATIONIC AMINO ACID TRANSPORTER 1"/>
    <property type="match status" value="1"/>
</dbReference>
<dbReference type="GO" id="GO:0005313">
    <property type="term" value="F:L-glutamate transmembrane transporter activity"/>
    <property type="evidence" value="ECO:0007669"/>
    <property type="project" value="TreeGrafter"/>
</dbReference>
<dbReference type="PANTHER" id="PTHR43243">
    <property type="entry name" value="INNER MEMBRANE TRANSPORTER YGJI-RELATED"/>
    <property type="match status" value="1"/>
</dbReference>
<dbReference type="PROSITE" id="PS50985">
    <property type="entry name" value="GRAS"/>
    <property type="match status" value="1"/>
</dbReference>
<evidence type="ECO:0000256" key="5">
    <source>
        <dbReference type="SAM" id="Phobius"/>
    </source>
</evidence>
<keyword evidence="3" id="KW-0804">Transcription</keyword>
<name>A0A9Q0JUU7_9MAGN</name>
<evidence type="ECO:0000256" key="2">
    <source>
        <dbReference type="ARBA" id="ARBA00023015"/>
    </source>
</evidence>